<evidence type="ECO:0000256" key="5">
    <source>
        <dbReference type="ARBA" id="ARBA00023136"/>
    </source>
</evidence>
<accession>A0ABR2BUJ4</accession>
<dbReference type="Pfam" id="PF13520">
    <property type="entry name" value="AA_permease_2"/>
    <property type="match status" value="1"/>
</dbReference>
<gene>
    <name evidence="8" type="ORF">V6N12_009666</name>
</gene>
<dbReference type="InterPro" id="IPR002293">
    <property type="entry name" value="AA/rel_permease1"/>
</dbReference>
<protein>
    <recommendedName>
        <fullName evidence="7">Cationic amino acid transporter C-terminal domain-containing protein</fullName>
    </recommendedName>
</protein>
<feature type="transmembrane region" description="Helical" evidence="6">
    <location>
        <begin position="258"/>
        <end position="282"/>
    </location>
</feature>
<feature type="transmembrane region" description="Helical" evidence="6">
    <location>
        <begin position="26"/>
        <end position="47"/>
    </location>
</feature>
<evidence type="ECO:0000313" key="8">
    <source>
        <dbReference type="EMBL" id="KAK8510825.1"/>
    </source>
</evidence>
<keyword evidence="4 6" id="KW-1133">Transmembrane helix</keyword>
<feature type="transmembrane region" description="Helical" evidence="6">
    <location>
        <begin position="358"/>
        <end position="391"/>
    </location>
</feature>
<dbReference type="InterPro" id="IPR029485">
    <property type="entry name" value="CAT_C"/>
</dbReference>
<dbReference type="PANTHER" id="PTHR43243:SF3">
    <property type="entry name" value="OS04G0543600 PROTEIN"/>
    <property type="match status" value="1"/>
</dbReference>
<feature type="domain" description="Cationic amino acid transporter C-terminal" evidence="7">
    <location>
        <begin position="465"/>
        <end position="514"/>
    </location>
</feature>
<evidence type="ECO:0000259" key="7">
    <source>
        <dbReference type="Pfam" id="PF13906"/>
    </source>
</evidence>
<dbReference type="PANTHER" id="PTHR43243">
    <property type="entry name" value="INNER MEMBRANE TRANSPORTER YGJI-RELATED"/>
    <property type="match status" value="1"/>
</dbReference>
<dbReference type="Gene3D" id="1.20.1740.10">
    <property type="entry name" value="Amino acid/polyamine transporter I"/>
    <property type="match status" value="1"/>
</dbReference>
<evidence type="ECO:0000256" key="6">
    <source>
        <dbReference type="SAM" id="Phobius"/>
    </source>
</evidence>
<dbReference type="EMBL" id="JBBPBM010000081">
    <property type="protein sequence ID" value="KAK8510825.1"/>
    <property type="molecule type" value="Genomic_DNA"/>
</dbReference>
<feature type="transmembrane region" description="Helical" evidence="6">
    <location>
        <begin position="156"/>
        <end position="173"/>
    </location>
</feature>
<proteinExistence type="inferred from homology"/>
<dbReference type="Proteomes" id="UP001472677">
    <property type="component" value="Unassembled WGS sequence"/>
</dbReference>
<keyword evidence="3 6" id="KW-0812">Transmembrane</keyword>
<dbReference type="Pfam" id="PF13906">
    <property type="entry name" value="AA_permease_C"/>
    <property type="match status" value="1"/>
</dbReference>
<name>A0ABR2BUJ4_9ROSI</name>
<sequence length="543" mass="59059">MLATWTPDQELNQVRLRSGADMKRKLSWYDLVAFGIGGMLGVGVFVTTGPVARKTSGPAVFISYIIAGISALLSSMCYTEFSVQIPVAGGAFSYLRVTFGEFVGYFAGANILMEYVLSNAAVARSFTEYLCSAFGVSDPNSWRVEVHGLVEGYNKLDFIAVALVLLLTLCLCHSTKESSILNLIMTIFHVIFFGFIIIVAFSNGRVDNLVKPGGIAPHGVRGVLDGAAIVYFSYIGYDSVSTLAEEIQNPPVSLPVGIVGSVLTVSAVYCLMALALCMMVPYNQIAEKASYSMAFQNIGLKWAGNVVGAGASMGIVASLLVAMLGQARYLCVIGRARLVPSWLSYVHPSRGTPLNATLFLGLCTASIALFTDLDIVIGMISIGTLLVFYLVANATIYRKYVIISQNPPFKTLSFLFLLTSSATGFSISWKLKQQWWGMPLFGGLMVTMTALFQYTVPCVGQTSEWSVPFMPWPPAVSIFLNVFLMTTLKMLSFQRFGVWACLITVFYLLYGVHSTFEAEEVEKELAVSEVTNPPSTQLTKLDV</sequence>
<feature type="transmembrane region" description="Helical" evidence="6">
    <location>
        <begin position="93"/>
        <end position="113"/>
    </location>
</feature>
<dbReference type="PIRSF" id="PIRSF006060">
    <property type="entry name" value="AA_transporter"/>
    <property type="match status" value="1"/>
</dbReference>
<keyword evidence="9" id="KW-1185">Reference proteome</keyword>
<feature type="transmembrane region" description="Helical" evidence="6">
    <location>
        <begin position="302"/>
        <end position="321"/>
    </location>
</feature>
<evidence type="ECO:0000256" key="4">
    <source>
        <dbReference type="ARBA" id="ARBA00022989"/>
    </source>
</evidence>
<feature type="transmembrane region" description="Helical" evidence="6">
    <location>
        <begin position="436"/>
        <end position="454"/>
    </location>
</feature>
<keyword evidence="5 6" id="KW-0472">Membrane</keyword>
<evidence type="ECO:0000313" key="9">
    <source>
        <dbReference type="Proteomes" id="UP001472677"/>
    </source>
</evidence>
<evidence type="ECO:0000256" key="3">
    <source>
        <dbReference type="ARBA" id="ARBA00022692"/>
    </source>
</evidence>
<feature type="transmembrane region" description="Helical" evidence="6">
    <location>
        <begin position="59"/>
        <end position="81"/>
    </location>
</feature>
<feature type="transmembrane region" description="Helical" evidence="6">
    <location>
        <begin position="411"/>
        <end position="429"/>
    </location>
</feature>
<feature type="transmembrane region" description="Helical" evidence="6">
    <location>
        <begin position="180"/>
        <end position="201"/>
    </location>
</feature>
<feature type="transmembrane region" description="Helical" evidence="6">
    <location>
        <begin position="466"/>
        <end position="484"/>
    </location>
</feature>
<comment type="similarity">
    <text evidence="2">Belongs to the amino acid-polyamine-organocation (APC) superfamily. Cationic amino acid transporter (CAT) (TC 2.A.3.3) family.</text>
</comment>
<comment type="caution">
    <text evidence="8">The sequence shown here is derived from an EMBL/GenBank/DDBJ whole genome shotgun (WGS) entry which is preliminary data.</text>
</comment>
<organism evidence="8 9">
    <name type="scientific">Hibiscus sabdariffa</name>
    <name type="common">roselle</name>
    <dbReference type="NCBI Taxonomy" id="183260"/>
    <lineage>
        <taxon>Eukaryota</taxon>
        <taxon>Viridiplantae</taxon>
        <taxon>Streptophyta</taxon>
        <taxon>Embryophyta</taxon>
        <taxon>Tracheophyta</taxon>
        <taxon>Spermatophyta</taxon>
        <taxon>Magnoliopsida</taxon>
        <taxon>eudicotyledons</taxon>
        <taxon>Gunneridae</taxon>
        <taxon>Pentapetalae</taxon>
        <taxon>rosids</taxon>
        <taxon>malvids</taxon>
        <taxon>Malvales</taxon>
        <taxon>Malvaceae</taxon>
        <taxon>Malvoideae</taxon>
        <taxon>Hibiscus</taxon>
    </lineage>
</organism>
<evidence type="ECO:0000256" key="2">
    <source>
        <dbReference type="ARBA" id="ARBA00008572"/>
    </source>
</evidence>
<evidence type="ECO:0000256" key="1">
    <source>
        <dbReference type="ARBA" id="ARBA00004141"/>
    </source>
</evidence>
<feature type="transmembrane region" description="Helical" evidence="6">
    <location>
        <begin position="496"/>
        <end position="513"/>
    </location>
</feature>
<comment type="subcellular location">
    <subcellularLocation>
        <location evidence="1">Membrane</location>
        <topology evidence="1">Multi-pass membrane protein</topology>
    </subcellularLocation>
</comment>
<reference evidence="8 9" key="1">
    <citation type="journal article" date="2024" name="G3 (Bethesda)">
        <title>Genome assembly of Hibiscus sabdariffa L. provides insights into metabolisms of medicinal natural products.</title>
        <authorList>
            <person name="Kim T."/>
        </authorList>
    </citation>
    <scope>NUCLEOTIDE SEQUENCE [LARGE SCALE GENOMIC DNA]</scope>
    <source>
        <strain evidence="8">TK-2024</strain>
        <tissue evidence="8">Old leaves</tissue>
    </source>
</reference>